<dbReference type="HOGENOM" id="CLU_2085704_0_0_1"/>
<protein>
    <submittedName>
        <fullName evidence="2">Uncharacterized protein</fullName>
    </submittedName>
</protein>
<reference evidence="2 3" key="1">
    <citation type="journal article" date="2011" name="PLoS Pathog.">
        <title>Endophytic Life Strategies Decoded by Genome and Transcriptome Analyses of the Mutualistic Root Symbiont Piriformospora indica.</title>
        <authorList>
            <person name="Zuccaro A."/>
            <person name="Lahrmann U."/>
            <person name="Guldener U."/>
            <person name="Langen G."/>
            <person name="Pfiffi S."/>
            <person name="Biedenkopf D."/>
            <person name="Wong P."/>
            <person name="Samans B."/>
            <person name="Grimm C."/>
            <person name="Basiewicz M."/>
            <person name="Murat C."/>
            <person name="Martin F."/>
            <person name="Kogel K.H."/>
        </authorList>
    </citation>
    <scope>NUCLEOTIDE SEQUENCE [LARGE SCALE GENOMIC DNA]</scope>
    <source>
        <strain evidence="2 3">DSM 11827</strain>
    </source>
</reference>
<sequence>MDANEGGSSSQPAASTQVPGQGSLDRYERRTNRRVTFQTGDSAPEGDSRMVEDHFNAETQSFLEPADVGPAQRKRSRSRMYNTLPENSPDDEHPAELTQEPELIIERRCAPGNILKL</sequence>
<name>G4TCC5_SERID</name>
<feature type="compositionally biased region" description="Basic and acidic residues" evidence="1">
    <location>
        <begin position="46"/>
        <end position="56"/>
    </location>
</feature>
<evidence type="ECO:0000256" key="1">
    <source>
        <dbReference type="SAM" id="MobiDB-lite"/>
    </source>
</evidence>
<dbReference type="EMBL" id="CAFZ01000044">
    <property type="protein sequence ID" value="CCA68968.1"/>
    <property type="molecule type" value="Genomic_DNA"/>
</dbReference>
<keyword evidence="3" id="KW-1185">Reference proteome</keyword>
<proteinExistence type="predicted"/>
<evidence type="ECO:0000313" key="3">
    <source>
        <dbReference type="Proteomes" id="UP000007148"/>
    </source>
</evidence>
<comment type="caution">
    <text evidence="2">The sequence shown here is derived from an EMBL/GenBank/DDBJ whole genome shotgun (WGS) entry which is preliminary data.</text>
</comment>
<dbReference type="InParanoid" id="G4TCC5"/>
<dbReference type="Proteomes" id="UP000007148">
    <property type="component" value="Unassembled WGS sequence"/>
</dbReference>
<organism evidence="2 3">
    <name type="scientific">Serendipita indica (strain DSM 11827)</name>
    <name type="common">Root endophyte fungus</name>
    <name type="synonym">Piriformospora indica</name>
    <dbReference type="NCBI Taxonomy" id="1109443"/>
    <lineage>
        <taxon>Eukaryota</taxon>
        <taxon>Fungi</taxon>
        <taxon>Dikarya</taxon>
        <taxon>Basidiomycota</taxon>
        <taxon>Agaricomycotina</taxon>
        <taxon>Agaricomycetes</taxon>
        <taxon>Sebacinales</taxon>
        <taxon>Serendipitaceae</taxon>
        <taxon>Serendipita</taxon>
    </lineage>
</organism>
<feature type="compositionally biased region" description="Polar residues" evidence="1">
    <location>
        <begin position="1"/>
        <end position="20"/>
    </location>
</feature>
<evidence type="ECO:0000313" key="2">
    <source>
        <dbReference type="EMBL" id="CCA68968.1"/>
    </source>
</evidence>
<feature type="region of interest" description="Disordered" evidence="1">
    <location>
        <begin position="1"/>
        <end position="104"/>
    </location>
</feature>
<dbReference type="AlphaFoldDB" id="G4TCC5"/>
<accession>G4TCC5</accession>
<gene>
    <name evidence="2" type="ORF">PIIN_02828</name>
</gene>